<evidence type="ECO:0000313" key="2">
    <source>
        <dbReference type="EMBL" id="OHT11836.1"/>
    </source>
</evidence>
<accession>A0A1J4KPX0</accession>
<keyword evidence="3" id="KW-1185">Reference proteome</keyword>
<dbReference type="Pfam" id="PF00069">
    <property type="entry name" value="Pkinase"/>
    <property type="match status" value="1"/>
</dbReference>
<gene>
    <name evidence="2" type="ORF">TRFO_18638</name>
</gene>
<dbReference type="SUPFAM" id="SSF56112">
    <property type="entry name" value="Protein kinase-like (PK-like)"/>
    <property type="match status" value="1"/>
</dbReference>
<dbReference type="VEuPathDB" id="TrichDB:TRFO_18638"/>
<dbReference type="RefSeq" id="XP_068364972.1">
    <property type="nucleotide sequence ID" value="XM_068500301.1"/>
</dbReference>
<dbReference type="PROSITE" id="PS50011">
    <property type="entry name" value="PROTEIN_KINASE_DOM"/>
    <property type="match status" value="1"/>
</dbReference>
<dbReference type="PANTHER" id="PTHR24362">
    <property type="entry name" value="SERINE/THREONINE-PROTEIN KINASE NEK"/>
    <property type="match status" value="1"/>
</dbReference>
<dbReference type="PANTHER" id="PTHR24362:SF309">
    <property type="entry name" value="PROTEIN KINASE DOMAIN-CONTAINING PROTEIN"/>
    <property type="match status" value="1"/>
</dbReference>
<organism evidence="2 3">
    <name type="scientific">Tritrichomonas foetus</name>
    <dbReference type="NCBI Taxonomy" id="1144522"/>
    <lineage>
        <taxon>Eukaryota</taxon>
        <taxon>Metamonada</taxon>
        <taxon>Parabasalia</taxon>
        <taxon>Tritrichomonadida</taxon>
        <taxon>Tritrichomonadidae</taxon>
        <taxon>Tritrichomonas</taxon>
    </lineage>
</organism>
<dbReference type="Proteomes" id="UP000179807">
    <property type="component" value="Unassembled WGS sequence"/>
</dbReference>
<feature type="domain" description="Protein kinase" evidence="1">
    <location>
        <begin position="75"/>
        <end position="334"/>
    </location>
</feature>
<dbReference type="AlphaFoldDB" id="A0A1J4KPX0"/>
<dbReference type="GO" id="GO:0005524">
    <property type="term" value="F:ATP binding"/>
    <property type="evidence" value="ECO:0007669"/>
    <property type="project" value="InterPro"/>
</dbReference>
<dbReference type="InterPro" id="IPR000719">
    <property type="entry name" value="Prot_kinase_dom"/>
</dbReference>
<dbReference type="InterPro" id="IPR011009">
    <property type="entry name" value="Kinase-like_dom_sf"/>
</dbReference>
<protein>
    <recommendedName>
        <fullName evidence="1">Protein kinase domain-containing protein</fullName>
    </recommendedName>
</protein>
<proteinExistence type="predicted"/>
<dbReference type="SMART" id="SM00220">
    <property type="entry name" value="S_TKc"/>
    <property type="match status" value="1"/>
</dbReference>
<dbReference type="Gene3D" id="1.10.510.10">
    <property type="entry name" value="Transferase(Phosphotransferase) domain 1"/>
    <property type="match status" value="1"/>
</dbReference>
<dbReference type="GO" id="GO:0004672">
    <property type="term" value="F:protein kinase activity"/>
    <property type="evidence" value="ECO:0007669"/>
    <property type="project" value="InterPro"/>
</dbReference>
<reference evidence="2" key="1">
    <citation type="submission" date="2016-10" db="EMBL/GenBank/DDBJ databases">
        <authorList>
            <person name="Benchimol M."/>
            <person name="Almeida L.G."/>
            <person name="Vasconcelos A.T."/>
            <person name="Perreira-Neves A."/>
            <person name="Rosa I.A."/>
            <person name="Tasca T."/>
            <person name="Bogo M.R."/>
            <person name="de Souza W."/>
        </authorList>
    </citation>
    <scope>NUCLEOTIDE SEQUENCE [LARGE SCALE GENOMIC DNA]</scope>
    <source>
        <strain evidence="2">K</strain>
    </source>
</reference>
<evidence type="ECO:0000259" key="1">
    <source>
        <dbReference type="PROSITE" id="PS50011"/>
    </source>
</evidence>
<dbReference type="GeneID" id="94835005"/>
<name>A0A1J4KPX0_9EUKA</name>
<comment type="caution">
    <text evidence="2">The sequence shown here is derived from an EMBL/GenBank/DDBJ whole genome shotgun (WGS) entry which is preliminary data.</text>
</comment>
<evidence type="ECO:0000313" key="3">
    <source>
        <dbReference type="Proteomes" id="UP000179807"/>
    </source>
</evidence>
<sequence length="394" mass="45851">MKIKYHIIYRFMSCSQKFYASLYLKNRNVNITVHFHKIQSNLFFRISIHLILNKSLKLMTKEITQISFSEFEKLFILVNETSRTGFSSTFLMRNRFDQSLYICKFFKKSFMKNTFIRELKKIYKADLTNQIKKFTVFTENQECYILLRPYIKMLPLHDVLENKTYDLTKMFQIWKNILIVYNSFHKSGIKPNIIKISNIFVKDSNEHDQSLNDCSIEITDIYPLPAITLSGIITPNTDSYLFLAPELITQNYKPSEKSDMWSLGALLIFCCGYKLPWATVNICAMLKKIAACDFELSNDIPKFIRDIAKMLLVLDPSKRATSDDILALYKRTILPPKFNLIVAPKRNSLPFPKPISVVISSSTKLTKNFSTNVRSTLLPPIPKKFLSKVINNEV</sequence>
<dbReference type="EMBL" id="MLAK01000578">
    <property type="protein sequence ID" value="OHT11836.1"/>
    <property type="molecule type" value="Genomic_DNA"/>
</dbReference>